<evidence type="ECO:0000313" key="10">
    <source>
        <dbReference type="Proteomes" id="UP000323956"/>
    </source>
</evidence>
<evidence type="ECO:0000259" key="8">
    <source>
        <dbReference type="Pfam" id="PF06808"/>
    </source>
</evidence>
<name>A0A1N6UTE3_9RHOB</name>
<comment type="function">
    <text evidence="7">Part of the tripartite ATP-independent periplasmic (TRAP) transport system.</text>
</comment>
<keyword evidence="4 7" id="KW-0812">Transmembrane</keyword>
<feature type="transmembrane region" description="Helical" evidence="7">
    <location>
        <begin position="239"/>
        <end position="255"/>
    </location>
</feature>
<evidence type="ECO:0000256" key="2">
    <source>
        <dbReference type="ARBA" id="ARBA00022475"/>
    </source>
</evidence>
<evidence type="ECO:0000256" key="7">
    <source>
        <dbReference type="RuleBase" id="RU369079"/>
    </source>
</evidence>
<accession>A0A1N6UTE3</accession>
<feature type="transmembrane region" description="Helical" evidence="7">
    <location>
        <begin position="94"/>
        <end position="122"/>
    </location>
</feature>
<protein>
    <recommendedName>
        <fullName evidence="7">TRAP transporter large permease protein</fullName>
    </recommendedName>
</protein>
<gene>
    <name evidence="9" type="ORF">SAMN05421641_11220</name>
</gene>
<evidence type="ECO:0000313" key="9">
    <source>
        <dbReference type="EMBL" id="SIQ68801.1"/>
    </source>
</evidence>
<comment type="subcellular location">
    <subcellularLocation>
        <location evidence="1 7">Cell inner membrane</location>
        <topology evidence="1 7">Multi-pass membrane protein</topology>
    </subcellularLocation>
</comment>
<proteinExistence type="inferred from homology"/>
<sequence length="427" mass="45074">MIWLGSIFALTLALGMPIAFVLGISALGYFYFTGQTQFLIVLPQRMLAGMDMFVLLAIPLFVLAGAIMDVGGLTRRLIGFANSVVGRFRGGLSLTAVWGCFLFGGVSGSAAADAAAIGTVMVPDMKRQGYDVDYSAALIAVSSLMAPLVPPSIAMIIYGALSGTSISQLLVAGLAPGFMLAVFLSAYAVWIAHRRGYPKAARQSLSSILRGCWQSIPVMLLPVIIVVGIRGGIFTATEAAAVAAIYALVIATVVYRAMNWKFLKEAFVATAIITSAIYFLVAVANVAGFIFAIEQLPQKTVALLTGVSDNRYVILLMVNLILLFLGMFLDTIGVLILTVPALMAIGNLLGLEPVHLGVMVVFNVLVGFVTPPVGLCLFVIAGVTGRPMERIAYSALPMIGIALFVLALITVFPEISLFLPRVLGVAG</sequence>
<dbReference type="EMBL" id="FTMK01000012">
    <property type="protein sequence ID" value="SIQ68801.1"/>
    <property type="molecule type" value="Genomic_DNA"/>
</dbReference>
<reference evidence="9 10" key="1">
    <citation type="submission" date="2017-01" db="EMBL/GenBank/DDBJ databases">
        <authorList>
            <person name="Varghese N."/>
            <person name="Submissions S."/>
        </authorList>
    </citation>
    <scope>NUCLEOTIDE SEQUENCE [LARGE SCALE GENOMIC DNA]</scope>
    <source>
        <strain evidence="9 10">ATCC 700171</strain>
    </source>
</reference>
<keyword evidence="7" id="KW-0813">Transport</keyword>
<feature type="transmembrane region" description="Helical" evidence="7">
    <location>
        <begin position="211"/>
        <end position="233"/>
    </location>
</feature>
<dbReference type="OrthoDB" id="9790209at2"/>
<evidence type="ECO:0000256" key="6">
    <source>
        <dbReference type="ARBA" id="ARBA00023136"/>
    </source>
</evidence>
<dbReference type="Proteomes" id="UP000323956">
    <property type="component" value="Unassembled WGS sequence"/>
</dbReference>
<evidence type="ECO:0000256" key="5">
    <source>
        <dbReference type="ARBA" id="ARBA00022989"/>
    </source>
</evidence>
<dbReference type="PIRSF" id="PIRSF006066">
    <property type="entry name" value="HI0050"/>
    <property type="match status" value="1"/>
</dbReference>
<feature type="transmembrane region" description="Helical" evidence="7">
    <location>
        <begin position="357"/>
        <end position="380"/>
    </location>
</feature>
<comment type="subunit">
    <text evidence="7">The complex comprises the extracytoplasmic solute receptor protein and the two transmembrane proteins.</text>
</comment>
<feature type="transmembrane region" description="Helical" evidence="7">
    <location>
        <begin position="134"/>
        <end position="160"/>
    </location>
</feature>
<dbReference type="InterPro" id="IPR004681">
    <property type="entry name" value="TRAP_DctM"/>
</dbReference>
<feature type="transmembrane region" description="Helical" evidence="7">
    <location>
        <begin position="312"/>
        <end position="329"/>
    </location>
</feature>
<feature type="transmembrane region" description="Helical" evidence="7">
    <location>
        <begin position="392"/>
        <end position="412"/>
    </location>
</feature>
<feature type="transmembrane region" description="Helical" evidence="7">
    <location>
        <begin position="53"/>
        <end position="74"/>
    </location>
</feature>
<dbReference type="AlphaFoldDB" id="A0A1N6UTE3"/>
<comment type="similarity">
    <text evidence="7">Belongs to the TRAP transporter large permease family.</text>
</comment>
<keyword evidence="6 7" id="KW-0472">Membrane</keyword>
<dbReference type="PANTHER" id="PTHR33362:SF2">
    <property type="entry name" value="TRAP TRANSPORTER LARGE PERMEASE PROTEIN"/>
    <property type="match status" value="1"/>
</dbReference>
<keyword evidence="3 7" id="KW-0997">Cell inner membrane</keyword>
<evidence type="ECO:0000256" key="1">
    <source>
        <dbReference type="ARBA" id="ARBA00004429"/>
    </source>
</evidence>
<dbReference type="Pfam" id="PF06808">
    <property type="entry name" value="DctM"/>
    <property type="match status" value="1"/>
</dbReference>
<dbReference type="InterPro" id="IPR010656">
    <property type="entry name" value="DctM"/>
</dbReference>
<dbReference type="GO" id="GO:0005886">
    <property type="term" value="C:plasma membrane"/>
    <property type="evidence" value="ECO:0007669"/>
    <property type="project" value="UniProtKB-SubCell"/>
</dbReference>
<feature type="transmembrane region" description="Helical" evidence="7">
    <location>
        <begin position="6"/>
        <end position="32"/>
    </location>
</feature>
<organism evidence="9 10">
    <name type="scientific">Paracoccus thiocyanatus</name>
    <dbReference type="NCBI Taxonomy" id="34006"/>
    <lineage>
        <taxon>Bacteria</taxon>
        <taxon>Pseudomonadati</taxon>
        <taxon>Pseudomonadota</taxon>
        <taxon>Alphaproteobacteria</taxon>
        <taxon>Rhodobacterales</taxon>
        <taxon>Paracoccaceae</taxon>
        <taxon>Paracoccus</taxon>
    </lineage>
</organism>
<dbReference type="GO" id="GO:0022857">
    <property type="term" value="F:transmembrane transporter activity"/>
    <property type="evidence" value="ECO:0007669"/>
    <property type="project" value="UniProtKB-UniRule"/>
</dbReference>
<keyword evidence="5 7" id="KW-1133">Transmembrane helix</keyword>
<evidence type="ECO:0000256" key="4">
    <source>
        <dbReference type="ARBA" id="ARBA00022692"/>
    </source>
</evidence>
<dbReference type="PANTHER" id="PTHR33362">
    <property type="entry name" value="SIALIC ACID TRAP TRANSPORTER PERMEASE PROTEIN SIAT-RELATED"/>
    <property type="match status" value="1"/>
</dbReference>
<keyword evidence="2" id="KW-1003">Cell membrane</keyword>
<dbReference type="NCBIfam" id="TIGR00786">
    <property type="entry name" value="dctM"/>
    <property type="match status" value="1"/>
</dbReference>
<dbReference type="RefSeq" id="WP_149765772.1">
    <property type="nucleotide sequence ID" value="NZ_FTMK01000012.1"/>
</dbReference>
<feature type="transmembrane region" description="Helical" evidence="7">
    <location>
        <begin position="267"/>
        <end position="292"/>
    </location>
</feature>
<feature type="domain" description="TRAP C4-dicarboxylate transport system permease DctM subunit" evidence="8">
    <location>
        <begin position="7"/>
        <end position="415"/>
    </location>
</feature>
<evidence type="ECO:0000256" key="3">
    <source>
        <dbReference type="ARBA" id="ARBA00022519"/>
    </source>
</evidence>
<feature type="transmembrane region" description="Helical" evidence="7">
    <location>
        <begin position="334"/>
        <end position="351"/>
    </location>
</feature>
<feature type="transmembrane region" description="Helical" evidence="7">
    <location>
        <begin position="166"/>
        <end position="190"/>
    </location>
</feature>